<evidence type="ECO:0000313" key="1">
    <source>
        <dbReference type="EMBL" id="RBL92879.1"/>
    </source>
</evidence>
<evidence type="ECO:0008006" key="3">
    <source>
        <dbReference type="Google" id="ProtNLM"/>
    </source>
</evidence>
<comment type="caution">
    <text evidence="1">The sequence shown here is derived from an EMBL/GenBank/DDBJ whole genome shotgun (WGS) entry which is preliminary data.</text>
</comment>
<dbReference type="EMBL" id="QFFJ01000001">
    <property type="protein sequence ID" value="RBL92879.1"/>
    <property type="molecule type" value="Genomic_DNA"/>
</dbReference>
<proteinExistence type="predicted"/>
<dbReference type="AlphaFoldDB" id="A0A365Y2R2"/>
<dbReference type="Proteomes" id="UP000253410">
    <property type="component" value="Unassembled WGS sequence"/>
</dbReference>
<sequence>MSHTYKPNTINPAILECNAIPNTRSLQCDMLIMLAINNYLILMKKRMMLKMAAGAAMLALAMTSCSKKDDNTPPPPSPSVQHYLPLTVTDNVSGQVTDSFVFKNNIIQSVYTEPTGNGTYDYRYNFVYGADGRCKKVEYVDIQRNNVQYIDSVVYNNDKITMISWATGNSFKSSVEYTMKNNQAVLMGSKDTITSERFKYVDYTEYTVSGGNLTNKSTVNGSCNMDGSNKNTYVYTYNYFYDNKPNGFQYAFEKNPFLYFYMVTFDEFLEVSLGTGNLAKWIYSSNSNGNTSSNTFEATSTYNTETGFLLTQKFTDGDGDAWNLKYSFRKAD</sequence>
<reference evidence="1 2" key="1">
    <citation type="submission" date="2018-05" db="EMBL/GenBank/DDBJ databases">
        <title>Chitinophaga sp. K3CV102501T nov., isolated from isolated from a monsoon evergreen broad-leaved forest soil.</title>
        <authorList>
            <person name="Lv Y."/>
        </authorList>
    </citation>
    <scope>NUCLEOTIDE SEQUENCE [LARGE SCALE GENOMIC DNA]</scope>
    <source>
        <strain evidence="1 2">GDMCC 1.1325</strain>
    </source>
</reference>
<gene>
    <name evidence="1" type="ORF">DF182_09955</name>
</gene>
<name>A0A365Y2R2_9BACT</name>
<evidence type="ECO:0000313" key="2">
    <source>
        <dbReference type="Proteomes" id="UP000253410"/>
    </source>
</evidence>
<keyword evidence="2" id="KW-1185">Reference proteome</keyword>
<accession>A0A365Y2R2</accession>
<organism evidence="1 2">
    <name type="scientific">Chitinophaga flava</name>
    <dbReference type="NCBI Taxonomy" id="2259036"/>
    <lineage>
        <taxon>Bacteria</taxon>
        <taxon>Pseudomonadati</taxon>
        <taxon>Bacteroidota</taxon>
        <taxon>Chitinophagia</taxon>
        <taxon>Chitinophagales</taxon>
        <taxon>Chitinophagaceae</taxon>
        <taxon>Chitinophaga</taxon>
    </lineage>
</organism>
<protein>
    <recommendedName>
        <fullName evidence="3">DUF4595 domain-containing protein</fullName>
    </recommendedName>
</protein>